<sequence>MYRLRETGHCGPVVKKSKKSSVDDGVGCGPHKTIAGRTYPTRRTAISRQPGTELGAPFYGRKKVKNTVDFVIRYSHCPR</sequence>
<reference evidence="1 2" key="1">
    <citation type="submission" date="2023-03" db="EMBL/GenBank/DDBJ databases">
        <title>Genome insight into feeding habits of ladybird beetles.</title>
        <authorList>
            <person name="Li H.-S."/>
            <person name="Huang Y.-H."/>
            <person name="Pang H."/>
        </authorList>
    </citation>
    <scope>NUCLEOTIDE SEQUENCE [LARGE SCALE GENOMIC DNA]</scope>
    <source>
        <strain evidence="1">SYSU_2023b</strain>
        <tissue evidence="1">Whole body</tissue>
    </source>
</reference>
<dbReference type="EMBL" id="JARQZJ010000003">
    <property type="protein sequence ID" value="KAK9870683.1"/>
    <property type="molecule type" value="Genomic_DNA"/>
</dbReference>
<dbReference type="Proteomes" id="UP001431783">
    <property type="component" value="Unassembled WGS sequence"/>
</dbReference>
<dbReference type="AlphaFoldDB" id="A0AAW1TL15"/>
<evidence type="ECO:0000313" key="2">
    <source>
        <dbReference type="Proteomes" id="UP001431783"/>
    </source>
</evidence>
<protein>
    <submittedName>
        <fullName evidence="1">Uncharacterized protein</fullName>
    </submittedName>
</protein>
<gene>
    <name evidence="1" type="ORF">WA026_008254</name>
</gene>
<name>A0AAW1TL15_9CUCU</name>
<keyword evidence="2" id="KW-1185">Reference proteome</keyword>
<comment type="caution">
    <text evidence="1">The sequence shown here is derived from an EMBL/GenBank/DDBJ whole genome shotgun (WGS) entry which is preliminary data.</text>
</comment>
<organism evidence="1 2">
    <name type="scientific">Henosepilachna vigintioctopunctata</name>
    <dbReference type="NCBI Taxonomy" id="420089"/>
    <lineage>
        <taxon>Eukaryota</taxon>
        <taxon>Metazoa</taxon>
        <taxon>Ecdysozoa</taxon>
        <taxon>Arthropoda</taxon>
        <taxon>Hexapoda</taxon>
        <taxon>Insecta</taxon>
        <taxon>Pterygota</taxon>
        <taxon>Neoptera</taxon>
        <taxon>Endopterygota</taxon>
        <taxon>Coleoptera</taxon>
        <taxon>Polyphaga</taxon>
        <taxon>Cucujiformia</taxon>
        <taxon>Coccinelloidea</taxon>
        <taxon>Coccinellidae</taxon>
        <taxon>Epilachninae</taxon>
        <taxon>Epilachnini</taxon>
        <taxon>Henosepilachna</taxon>
    </lineage>
</organism>
<evidence type="ECO:0000313" key="1">
    <source>
        <dbReference type="EMBL" id="KAK9870683.1"/>
    </source>
</evidence>
<accession>A0AAW1TL15</accession>
<proteinExistence type="predicted"/>